<accession>A0ACC0LFY9</accession>
<name>A0ACC0LFY9_RHOML</name>
<organism evidence="1 2">
    <name type="scientific">Rhododendron molle</name>
    <name type="common">Chinese azalea</name>
    <name type="synonym">Azalea mollis</name>
    <dbReference type="NCBI Taxonomy" id="49168"/>
    <lineage>
        <taxon>Eukaryota</taxon>
        <taxon>Viridiplantae</taxon>
        <taxon>Streptophyta</taxon>
        <taxon>Embryophyta</taxon>
        <taxon>Tracheophyta</taxon>
        <taxon>Spermatophyta</taxon>
        <taxon>Magnoliopsida</taxon>
        <taxon>eudicotyledons</taxon>
        <taxon>Gunneridae</taxon>
        <taxon>Pentapetalae</taxon>
        <taxon>asterids</taxon>
        <taxon>Ericales</taxon>
        <taxon>Ericaceae</taxon>
        <taxon>Ericoideae</taxon>
        <taxon>Rhodoreae</taxon>
        <taxon>Rhododendron</taxon>
    </lineage>
</organism>
<reference evidence="1" key="1">
    <citation type="submission" date="2022-02" db="EMBL/GenBank/DDBJ databases">
        <title>Plant Genome Project.</title>
        <authorList>
            <person name="Zhang R.-G."/>
        </authorList>
    </citation>
    <scope>NUCLEOTIDE SEQUENCE</scope>
    <source>
        <strain evidence="1">AT1</strain>
    </source>
</reference>
<evidence type="ECO:0000313" key="1">
    <source>
        <dbReference type="EMBL" id="KAI8527666.1"/>
    </source>
</evidence>
<protein>
    <submittedName>
        <fullName evidence="1">Uncharacterized protein</fullName>
    </submittedName>
</protein>
<dbReference type="EMBL" id="CM046399">
    <property type="protein sequence ID" value="KAI8527666.1"/>
    <property type="molecule type" value="Genomic_DNA"/>
</dbReference>
<dbReference type="Proteomes" id="UP001062846">
    <property type="component" value="Chromosome 12"/>
</dbReference>
<proteinExistence type="predicted"/>
<comment type="caution">
    <text evidence="1">The sequence shown here is derived from an EMBL/GenBank/DDBJ whole genome shotgun (WGS) entry which is preliminary data.</text>
</comment>
<sequence length="67" mass="8044">MEIRMADRIWTIPVNNMRLEVLAFNEFVADLNLKFLDYLVVAMLHTVEFRVVVLHGDNDSERLYNWF</sequence>
<keyword evidence="2" id="KW-1185">Reference proteome</keyword>
<evidence type="ECO:0000313" key="2">
    <source>
        <dbReference type="Proteomes" id="UP001062846"/>
    </source>
</evidence>
<gene>
    <name evidence="1" type="ORF">RHMOL_Rhmol12G0093600</name>
</gene>